<evidence type="ECO:0000256" key="7">
    <source>
        <dbReference type="SAM" id="Phobius"/>
    </source>
</evidence>
<dbReference type="eggNOG" id="COG1966">
    <property type="taxonomic scope" value="Bacteria"/>
</dbReference>
<feature type="transmembrane region" description="Helical" evidence="7">
    <location>
        <begin position="255"/>
        <end position="275"/>
    </location>
</feature>
<dbReference type="InParanoid" id="G4Q3E2"/>
<dbReference type="PANTHER" id="PTHR30252:SF0">
    <property type="entry name" value="PEPTIDE TRANSPORTER CSTA"/>
    <property type="match status" value="1"/>
</dbReference>
<evidence type="ECO:0000313" key="10">
    <source>
        <dbReference type="Proteomes" id="UP000007093"/>
    </source>
</evidence>
<feature type="domain" description="CstA N-terminal" evidence="8">
    <location>
        <begin position="385"/>
        <end position="526"/>
    </location>
</feature>
<evidence type="ECO:0000256" key="6">
    <source>
        <dbReference type="ARBA" id="ARBA00023136"/>
    </source>
</evidence>
<dbReference type="EMBL" id="CP003058">
    <property type="protein sequence ID" value="AEQ21746.1"/>
    <property type="molecule type" value="Genomic_DNA"/>
</dbReference>
<feature type="transmembrane region" description="Helical" evidence="7">
    <location>
        <begin position="114"/>
        <end position="136"/>
    </location>
</feature>
<protein>
    <recommendedName>
        <fullName evidence="8">CstA N-terminal domain-containing protein</fullName>
    </recommendedName>
</protein>
<feature type="transmembrane region" description="Helical" evidence="7">
    <location>
        <begin position="541"/>
        <end position="566"/>
    </location>
</feature>
<dbReference type="GO" id="GO:0009267">
    <property type="term" value="P:cellular response to starvation"/>
    <property type="evidence" value="ECO:0007669"/>
    <property type="project" value="InterPro"/>
</dbReference>
<feature type="transmembrane region" description="Helical" evidence="7">
    <location>
        <begin position="359"/>
        <end position="381"/>
    </location>
</feature>
<dbReference type="HOGENOM" id="CLU_010531_4_1_9"/>
<feature type="domain" description="CstA N-terminal" evidence="8">
    <location>
        <begin position="32"/>
        <end position="380"/>
    </location>
</feature>
<comment type="subcellular location">
    <subcellularLocation>
        <location evidence="1">Cell membrane</location>
        <topology evidence="1">Multi-pass membrane protein</topology>
    </subcellularLocation>
</comment>
<feature type="transmembrane region" description="Helical" evidence="7">
    <location>
        <begin position="514"/>
        <end position="535"/>
    </location>
</feature>
<dbReference type="Pfam" id="PF02554">
    <property type="entry name" value="CstA"/>
    <property type="match status" value="2"/>
</dbReference>
<organism evidence="9 10">
    <name type="scientific">Acidaminococcus intestini (strain RyC-MR95)</name>
    <dbReference type="NCBI Taxonomy" id="568816"/>
    <lineage>
        <taxon>Bacteria</taxon>
        <taxon>Bacillati</taxon>
        <taxon>Bacillota</taxon>
        <taxon>Negativicutes</taxon>
        <taxon>Acidaminococcales</taxon>
        <taxon>Acidaminococcaceae</taxon>
        <taxon>Acidaminococcus</taxon>
    </lineage>
</organism>
<evidence type="ECO:0000256" key="2">
    <source>
        <dbReference type="ARBA" id="ARBA00007755"/>
    </source>
</evidence>
<gene>
    <name evidence="9" type="ordered locus">Acin_0504</name>
</gene>
<keyword evidence="4 7" id="KW-0812">Transmembrane</keyword>
<comment type="similarity">
    <text evidence="2">Belongs to the peptide transporter carbon starvation (CstA) (TC 2.A.114) family.</text>
</comment>
<dbReference type="Proteomes" id="UP000007093">
    <property type="component" value="Chromosome"/>
</dbReference>
<feature type="transmembrane region" description="Helical" evidence="7">
    <location>
        <begin position="280"/>
        <end position="299"/>
    </location>
</feature>
<dbReference type="InterPro" id="IPR003706">
    <property type="entry name" value="CstA_N"/>
</dbReference>
<feature type="transmembrane region" description="Helical" evidence="7">
    <location>
        <begin position="319"/>
        <end position="339"/>
    </location>
</feature>
<keyword evidence="6 7" id="KW-0472">Membrane</keyword>
<feature type="transmembrane region" description="Helical" evidence="7">
    <location>
        <begin position="482"/>
        <end position="502"/>
    </location>
</feature>
<evidence type="ECO:0000256" key="4">
    <source>
        <dbReference type="ARBA" id="ARBA00022692"/>
    </source>
</evidence>
<keyword evidence="10" id="KW-1185">Reference proteome</keyword>
<feature type="transmembrane region" description="Helical" evidence="7">
    <location>
        <begin position="197"/>
        <end position="217"/>
    </location>
</feature>
<feature type="transmembrane region" description="Helical" evidence="7">
    <location>
        <begin position="33"/>
        <end position="51"/>
    </location>
</feature>
<dbReference type="FunCoup" id="G4Q3E2">
    <property type="interactions" value="35"/>
</dbReference>
<feature type="transmembrane region" description="Helical" evidence="7">
    <location>
        <begin position="410"/>
        <end position="432"/>
    </location>
</feature>
<dbReference type="STRING" id="568816.Acin_0504"/>
<reference evidence="9 10" key="1">
    <citation type="journal article" date="2011" name="J. Bacteriol.">
        <title>Complete genome sequence of Acidaminococcus intestini RYC-MR95, a Gram-negative bacterium from the phylum Firmicutes.</title>
        <authorList>
            <person name="D'Auria G."/>
            <person name="Galan J.C."/>
            <person name="Rodriguez-Alcayna M."/>
            <person name="Moya A."/>
            <person name="Baquero F."/>
            <person name="Latorre A."/>
        </authorList>
    </citation>
    <scope>NUCLEOTIDE SEQUENCE [LARGE SCALE GENOMIC DNA]</scope>
    <source>
        <strain evidence="9 10">RyC-MR95</strain>
    </source>
</reference>
<name>G4Q3E2_ACIIR</name>
<keyword evidence="3" id="KW-1003">Cell membrane</keyword>
<accession>G4Q3E2</accession>
<dbReference type="InterPro" id="IPR051605">
    <property type="entry name" value="CstA"/>
</dbReference>
<feature type="transmembrane region" description="Helical" evidence="7">
    <location>
        <begin position="229"/>
        <end position="249"/>
    </location>
</feature>
<dbReference type="PATRIC" id="fig|568816.4.peg.490"/>
<proteinExistence type="inferred from homology"/>
<dbReference type="PANTHER" id="PTHR30252">
    <property type="entry name" value="INNER MEMBRANE PEPTIDE TRANSPORTER"/>
    <property type="match status" value="1"/>
</dbReference>
<evidence type="ECO:0000256" key="1">
    <source>
        <dbReference type="ARBA" id="ARBA00004651"/>
    </source>
</evidence>
<evidence type="ECO:0000256" key="5">
    <source>
        <dbReference type="ARBA" id="ARBA00022989"/>
    </source>
</evidence>
<evidence type="ECO:0000256" key="3">
    <source>
        <dbReference type="ARBA" id="ARBA00022475"/>
    </source>
</evidence>
<dbReference type="AlphaFoldDB" id="G4Q3E2"/>
<evidence type="ECO:0000313" key="9">
    <source>
        <dbReference type="EMBL" id="AEQ21746.1"/>
    </source>
</evidence>
<feature type="transmembrane region" description="Helical" evidence="7">
    <location>
        <begin position="157"/>
        <end position="177"/>
    </location>
</feature>
<dbReference type="GO" id="GO:0005886">
    <property type="term" value="C:plasma membrane"/>
    <property type="evidence" value="ECO:0007669"/>
    <property type="project" value="UniProtKB-SubCell"/>
</dbReference>
<feature type="transmembrane region" description="Helical" evidence="7">
    <location>
        <begin position="453"/>
        <end position="476"/>
    </location>
</feature>
<dbReference type="KEGG" id="ain:Acin_0504"/>
<keyword evidence="5 7" id="KW-1133">Transmembrane helix</keyword>
<sequence length="584" mass="63012">MINYGSVNTHHPLNPSIHAGLEIFGKEVAMMNGLTLVCIAIVIFAFAYLFYGRWLVKTWGIEPDAKTPAYRFEDGRDFAPASRFTVFAHQFSSITGAGPVTGPIIAAMFGWVPAFLWIIVGGIFFGAVQDFTALYASVRNDGKSMGKIIEQYVGKTGCKMFLLFSWLFSLLVIAAFSDIMASTFNGFSKTGELLGPNAAAGSISTLYVFVAMVFGWAVRRFHIGGVKEVILALICMVAMIAVGIANPFFASRTSWLYATYAYCFIASVLPMWLLIQPRDYLSVFLLLGMILAGVVGILVGNPTINMPAFKGFTVANRPLFPILFVTIACGAVSGFHSLVSSGTSSKTISNEKDMLPVGYGAMLIESVLGVVSLVIACSVAVNGALPKATPFAIFGSAIGRYFSIFGIPPYVSNCIVTMCISALAMTTIDAVTRIGRMMLQELLSEYDSNAAKFLSNTYVATIVTLIPSYLLCLGGYLNIWPLFGAANQLLSALVLIALAVFLRTTGRKSWMLYIPMTFMFVVTMSALCLSLYGIYGKLMAGTFVLMVDGLQLVVALALMFLALMVVKHCGKELVGDTAKSQTAQ</sequence>
<evidence type="ECO:0000259" key="8">
    <source>
        <dbReference type="Pfam" id="PF02554"/>
    </source>
</evidence>